<keyword evidence="3" id="KW-0865">Zymogen</keyword>
<evidence type="ECO:0000256" key="3">
    <source>
        <dbReference type="ARBA" id="ARBA00023145"/>
    </source>
</evidence>
<keyword evidence="5" id="KW-0479">Metal-binding</keyword>
<evidence type="ECO:0000256" key="1">
    <source>
        <dbReference type="ARBA" id="ARBA00006586"/>
    </source>
</evidence>
<comment type="similarity">
    <text evidence="1">Belongs to the peptidase S45 family.</text>
</comment>
<evidence type="ECO:0000256" key="2">
    <source>
        <dbReference type="ARBA" id="ARBA00022801"/>
    </source>
</evidence>
<proteinExistence type="inferred from homology"/>
<dbReference type="InterPro" id="IPR029055">
    <property type="entry name" value="Ntn_hydrolases_N"/>
</dbReference>
<dbReference type="GO" id="GO:0046872">
    <property type="term" value="F:metal ion binding"/>
    <property type="evidence" value="ECO:0007669"/>
    <property type="project" value="UniProtKB-KW"/>
</dbReference>
<dbReference type="Gene3D" id="2.30.120.10">
    <property type="match status" value="1"/>
</dbReference>
<comment type="cofactor">
    <cofactor evidence="5">
        <name>Ca(2+)</name>
        <dbReference type="ChEBI" id="CHEBI:29108"/>
    </cofactor>
    <text evidence="5">Binds 1 Ca(2+) ion per dimer.</text>
</comment>
<dbReference type="KEGG" id="smic:SmB9_01950"/>
<feature type="binding site" evidence="5">
    <location>
        <position position="189"/>
    </location>
    <ligand>
        <name>Ca(2+)</name>
        <dbReference type="ChEBI" id="CHEBI:29108"/>
    </ligand>
</feature>
<dbReference type="InterPro" id="IPR002692">
    <property type="entry name" value="S45"/>
</dbReference>
<organism evidence="6 8">
    <name type="scientific">Sphingosinicella microcystinivorans</name>
    <dbReference type="NCBI Taxonomy" id="335406"/>
    <lineage>
        <taxon>Bacteria</taxon>
        <taxon>Pseudomonadati</taxon>
        <taxon>Pseudomonadota</taxon>
        <taxon>Alphaproteobacteria</taxon>
        <taxon>Sphingomonadales</taxon>
        <taxon>Sphingosinicellaceae</taxon>
        <taxon>Sphingosinicella</taxon>
    </lineage>
</organism>
<feature type="active site" description="Nucleophile" evidence="4">
    <location>
        <position position="259"/>
    </location>
</feature>
<dbReference type="InterPro" id="IPR014395">
    <property type="entry name" value="Pen/GL7ACA/AHL_acylase"/>
</dbReference>
<dbReference type="Gene3D" id="1.10.1400.10">
    <property type="match status" value="1"/>
</dbReference>
<sequence>MKRFGKVKWPLAGTAFVVLALAAGTYGWLRTSLPDYSGTRQVAGISDTLEIVRDARAVPHIFAATRDDGYFGLGFVHGQDRLWNLEMTRRAAHGRLAEAIGSDGLGTDKLVAALDIEAIADRTERAYSPATRSAIHAYVAGINAALDARSGALPPEFLLTGVTPERWEDRDVSRVAGLLTLGFGDWRDELLRARLLPAINCDALRSLFASPADSSPVTHPEASQAPGASAADTCGAVALKPVKTASTELLPFGRALPASNSWAVAGTRTASGKPLLANDPHGPLTAPADYYPVRIVGTDFELVGASRPGVPGFATGRNRDIAWGITDVMADQTDLFIERVDPADPTQYMTPTGPQKFVTRTVTIPVKDKAAERIVLRYTAHGPVLSDIDDEAARLMREQLPPGHVVALAGVDFPRGQPIMEAFASIATARDWPEFERGIASFHFQHNFAFADRSGTIAMATAARIPRRGGDGFLPAPGWDARFAWTGYAYPQETPRTVNPASGFVANANNRTLIGNRLYDSTAFEPGWRAARIVQQLGTAKRADREAMRRLQLDTVSAQVAAMKPILAAMAPATTDGRAARDKLLRWNGDMATGRAEPLIWSAWYRAAVSALLEPKLGALAKDYLGSTRPRLERLLSGEGGWCAREVCPALAARALDTAVKDLRGQYGDMAGWRWGDVHRVRFKHDIFSHLPLIGTHLVASPAASGDATTVNAGLSNLWGDDPYADVYGARYRQIVDLADPAQSLYMIAPGMSGNVLSPWFGHLAEDWATGRYFPLTGSTAELRKVSVGTLTLTPR</sequence>
<dbReference type="RefSeq" id="WP_121050462.1">
    <property type="nucleotide sequence ID" value="NZ_AP018711.1"/>
</dbReference>
<dbReference type="PIRSF" id="PIRSF001227">
    <property type="entry name" value="Pen_acylase"/>
    <property type="match status" value="1"/>
</dbReference>
<dbReference type="EMBL" id="RBWX01000008">
    <property type="protein sequence ID" value="RKS88781.1"/>
    <property type="molecule type" value="Genomic_DNA"/>
</dbReference>
<reference evidence="7 9" key="2">
    <citation type="submission" date="2018-10" db="EMBL/GenBank/DDBJ databases">
        <title>Genomic Encyclopedia of Type Strains, Phase IV (KMG-IV): sequencing the most valuable type-strain genomes for metagenomic binning, comparative biology and taxonomic classification.</title>
        <authorList>
            <person name="Goeker M."/>
        </authorList>
    </citation>
    <scope>NUCLEOTIDE SEQUENCE [LARGE SCALE GENOMIC DNA]</scope>
    <source>
        <strain evidence="7 9">DSM 19791</strain>
    </source>
</reference>
<name>A0AAD1D328_SPHMI</name>
<dbReference type="GO" id="GO:0017000">
    <property type="term" value="P:antibiotic biosynthetic process"/>
    <property type="evidence" value="ECO:0007669"/>
    <property type="project" value="InterPro"/>
</dbReference>
<dbReference type="Proteomes" id="UP000275727">
    <property type="component" value="Chromosome"/>
</dbReference>
<feature type="binding site" evidence="5">
    <location>
        <position position="331"/>
    </location>
    <ligand>
        <name>Ca(2+)</name>
        <dbReference type="ChEBI" id="CHEBI:29108"/>
    </ligand>
</feature>
<evidence type="ECO:0000256" key="5">
    <source>
        <dbReference type="PIRSR" id="PIRSR001227-2"/>
    </source>
</evidence>
<keyword evidence="9" id="KW-1185">Reference proteome</keyword>
<evidence type="ECO:0000313" key="6">
    <source>
        <dbReference type="EMBL" id="BBE32537.1"/>
    </source>
</evidence>
<evidence type="ECO:0000313" key="9">
    <source>
        <dbReference type="Proteomes" id="UP000276029"/>
    </source>
</evidence>
<dbReference type="PANTHER" id="PTHR34218:SF4">
    <property type="entry name" value="ACYL-HOMOSERINE LACTONE ACYLASE QUIP"/>
    <property type="match status" value="1"/>
</dbReference>
<dbReference type="EMBL" id="AP018711">
    <property type="protein sequence ID" value="BBE32537.1"/>
    <property type="molecule type" value="Genomic_DNA"/>
</dbReference>
<dbReference type="Proteomes" id="UP000276029">
    <property type="component" value="Unassembled WGS sequence"/>
</dbReference>
<dbReference type="InterPro" id="IPR043147">
    <property type="entry name" value="Penicillin_amidase_A-knob"/>
</dbReference>
<keyword evidence="5" id="KW-0106">Calcium</keyword>
<dbReference type="Pfam" id="PF01804">
    <property type="entry name" value="Penicil_amidase"/>
    <property type="match status" value="1"/>
</dbReference>
<feature type="binding site" evidence="5">
    <location>
        <position position="334"/>
    </location>
    <ligand>
        <name>Ca(2+)</name>
        <dbReference type="ChEBI" id="CHEBI:29108"/>
    </ligand>
</feature>
<dbReference type="AlphaFoldDB" id="A0AAD1D328"/>
<evidence type="ECO:0000313" key="7">
    <source>
        <dbReference type="EMBL" id="RKS88781.1"/>
    </source>
</evidence>
<dbReference type="InterPro" id="IPR043146">
    <property type="entry name" value="Penicillin_amidase_N_B-knob"/>
</dbReference>
<gene>
    <name evidence="7" type="ORF">DFR51_1991</name>
    <name evidence="6" type="ORF">SmB9_01950</name>
</gene>
<keyword evidence="2" id="KW-0378">Hydrolase</keyword>
<dbReference type="SUPFAM" id="SSF56235">
    <property type="entry name" value="N-terminal nucleophile aminohydrolases (Ntn hydrolases)"/>
    <property type="match status" value="1"/>
</dbReference>
<dbReference type="Gene3D" id="1.10.439.10">
    <property type="entry name" value="Penicillin Amidohydrolase, domain 1"/>
    <property type="match status" value="1"/>
</dbReference>
<evidence type="ECO:0000256" key="4">
    <source>
        <dbReference type="PIRSR" id="PIRSR001227-1"/>
    </source>
</evidence>
<protein>
    <submittedName>
        <fullName evidence="6">Penicillin amidase</fullName>
    </submittedName>
</protein>
<accession>A0AAD1D328</accession>
<reference evidence="6 8" key="1">
    <citation type="submission" date="2018-06" db="EMBL/GenBank/DDBJ databases">
        <title>Complete Genome Sequence of the Microcystin-Degrading Bacterium Sphingosinicella microcystinivorans Strain B-9.</title>
        <authorList>
            <person name="Jin H."/>
            <person name="Nishizawa T."/>
            <person name="Guo Y."/>
            <person name="Nishizawa A."/>
            <person name="Park H."/>
            <person name="Kato H."/>
            <person name="Tsuji K."/>
            <person name="Harada K."/>
        </authorList>
    </citation>
    <scope>NUCLEOTIDE SEQUENCE [LARGE SCALE GENOMIC DNA]</scope>
    <source>
        <strain evidence="6 8">B9</strain>
    </source>
</reference>
<dbReference type="CDD" id="cd03747">
    <property type="entry name" value="Ntn_PGA_like"/>
    <property type="match status" value="1"/>
</dbReference>
<dbReference type="Gene3D" id="3.60.20.10">
    <property type="entry name" value="Glutamine Phosphoribosylpyrophosphate, subunit 1, domain 1"/>
    <property type="match status" value="1"/>
</dbReference>
<dbReference type="GO" id="GO:0016811">
    <property type="term" value="F:hydrolase activity, acting on carbon-nitrogen (but not peptide) bonds, in linear amides"/>
    <property type="evidence" value="ECO:0007669"/>
    <property type="project" value="InterPro"/>
</dbReference>
<dbReference type="InterPro" id="IPR023343">
    <property type="entry name" value="Penicillin_amidase_dom1"/>
</dbReference>
<dbReference type="PANTHER" id="PTHR34218">
    <property type="entry name" value="PEPTIDASE S45 PENICILLIN AMIDASE"/>
    <property type="match status" value="1"/>
</dbReference>
<evidence type="ECO:0000313" key="8">
    <source>
        <dbReference type="Proteomes" id="UP000275727"/>
    </source>
</evidence>